<dbReference type="EMBL" id="BTRK01000003">
    <property type="protein sequence ID" value="GMR40639.1"/>
    <property type="molecule type" value="Genomic_DNA"/>
</dbReference>
<name>A0AAN5CF21_9BILA</name>
<evidence type="ECO:0000256" key="1">
    <source>
        <dbReference type="SAM" id="MobiDB-lite"/>
    </source>
</evidence>
<dbReference type="AlphaFoldDB" id="A0AAN5CF21"/>
<organism evidence="2 3">
    <name type="scientific">Pristionchus mayeri</name>
    <dbReference type="NCBI Taxonomy" id="1317129"/>
    <lineage>
        <taxon>Eukaryota</taxon>
        <taxon>Metazoa</taxon>
        <taxon>Ecdysozoa</taxon>
        <taxon>Nematoda</taxon>
        <taxon>Chromadorea</taxon>
        <taxon>Rhabditida</taxon>
        <taxon>Rhabditina</taxon>
        <taxon>Diplogasteromorpha</taxon>
        <taxon>Diplogasteroidea</taxon>
        <taxon>Neodiplogasteridae</taxon>
        <taxon>Pristionchus</taxon>
    </lineage>
</organism>
<accession>A0AAN5CF21</accession>
<dbReference type="Proteomes" id="UP001328107">
    <property type="component" value="Unassembled WGS sequence"/>
</dbReference>
<evidence type="ECO:0000313" key="3">
    <source>
        <dbReference type="Proteomes" id="UP001328107"/>
    </source>
</evidence>
<proteinExistence type="predicted"/>
<feature type="non-terminal residue" evidence="2">
    <location>
        <position position="1"/>
    </location>
</feature>
<protein>
    <submittedName>
        <fullName evidence="2">Uncharacterized protein</fullName>
    </submittedName>
</protein>
<reference evidence="3" key="1">
    <citation type="submission" date="2022-10" db="EMBL/GenBank/DDBJ databases">
        <title>Genome assembly of Pristionchus species.</title>
        <authorList>
            <person name="Yoshida K."/>
            <person name="Sommer R.J."/>
        </authorList>
    </citation>
    <scope>NUCLEOTIDE SEQUENCE [LARGE SCALE GENOMIC DNA]</scope>
    <source>
        <strain evidence="3">RS5460</strain>
    </source>
</reference>
<evidence type="ECO:0000313" key="2">
    <source>
        <dbReference type="EMBL" id="GMR40639.1"/>
    </source>
</evidence>
<feature type="region of interest" description="Disordered" evidence="1">
    <location>
        <begin position="78"/>
        <end position="97"/>
    </location>
</feature>
<feature type="non-terminal residue" evidence="2">
    <location>
        <position position="97"/>
    </location>
</feature>
<comment type="caution">
    <text evidence="2">The sequence shown here is derived from an EMBL/GenBank/DDBJ whole genome shotgun (WGS) entry which is preliminary data.</text>
</comment>
<gene>
    <name evidence="2" type="ORF">PMAYCL1PPCAC_10834</name>
</gene>
<keyword evidence="3" id="KW-1185">Reference proteome</keyword>
<sequence>SCAVRSSDCCSGSGRGSIACNSGRINCRECCVRRSICCRECRPNGSDCPEDVGEEVAASRERCQLLLGILLRPARNIVQSSPPSACSNESDGSSAQW</sequence>